<gene>
    <name evidence="2" type="ordered locus">Dshi_3471</name>
</gene>
<dbReference type="STRING" id="398580.Dshi_3471"/>
<feature type="transmembrane region" description="Helical" evidence="1">
    <location>
        <begin position="273"/>
        <end position="295"/>
    </location>
</feature>
<protein>
    <recommendedName>
        <fullName evidence="4">Inner membrane protein</fullName>
    </recommendedName>
</protein>
<evidence type="ECO:0008006" key="4">
    <source>
        <dbReference type="Google" id="ProtNLM"/>
    </source>
</evidence>
<dbReference type="InterPro" id="IPR010295">
    <property type="entry name" value="DUF898"/>
</dbReference>
<dbReference type="Pfam" id="PF05987">
    <property type="entry name" value="DUF898"/>
    <property type="match status" value="1"/>
</dbReference>
<dbReference type="KEGG" id="dsh:Dshi_3471"/>
<dbReference type="RefSeq" id="WP_012180128.1">
    <property type="nucleotide sequence ID" value="NC_009952.1"/>
</dbReference>
<dbReference type="OrthoDB" id="7462354at2"/>
<feature type="transmembrane region" description="Helical" evidence="1">
    <location>
        <begin position="57"/>
        <end position="78"/>
    </location>
</feature>
<dbReference type="AlphaFoldDB" id="A8LPD9"/>
<dbReference type="Proteomes" id="UP000006833">
    <property type="component" value="Chromosome"/>
</dbReference>
<dbReference type="HOGENOM" id="CLU_049287_0_0_5"/>
<feature type="transmembrane region" description="Helical" evidence="1">
    <location>
        <begin position="222"/>
        <end position="244"/>
    </location>
</feature>
<dbReference type="eggNOG" id="COG4269">
    <property type="taxonomic scope" value="Bacteria"/>
</dbReference>
<keyword evidence="1" id="KW-0812">Transmembrane</keyword>
<reference evidence="3" key="1">
    <citation type="journal article" date="2010" name="ISME J.">
        <title>The complete genome sequence of the algal symbiont Dinoroseobacter shibae: a hitchhiker's guide to life in the sea.</title>
        <authorList>
            <person name="Wagner-Dobler I."/>
            <person name="Ballhausen B."/>
            <person name="Berger M."/>
            <person name="Brinkhoff T."/>
            <person name="Buchholz I."/>
            <person name="Bunk B."/>
            <person name="Cypionka H."/>
            <person name="Daniel R."/>
            <person name="Drepper T."/>
            <person name="Gerdts G."/>
            <person name="Hahnke S."/>
            <person name="Han C."/>
            <person name="Jahn D."/>
            <person name="Kalhoefer D."/>
            <person name="Kiss H."/>
            <person name="Klenk H.P."/>
            <person name="Kyrpides N."/>
            <person name="Liebl W."/>
            <person name="Liesegang H."/>
            <person name="Meincke L."/>
            <person name="Pati A."/>
            <person name="Petersen J."/>
            <person name="Piekarski T."/>
            <person name="Pommerenke C."/>
            <person name="Pradella S."/>
            <person name="Pukall R."/>
            <person name="Rabus R."/>
            <person name="Stackebrandt E."/>
            <person name="Thole S."/>
            <person name="Thompson L."/>
            <person name="Tielen P."/>
            <person name="Tomasch J."/>
            <person name="von Jan M."/>
            <person name="Wanphrut N."/>
            <person name="Wichels A."/>
            <person name="Zech H."/>
            <person name="Simon M."/>
        </authorList>
    </citation>
    <scope>NUCLEOTIDE SEQUENCE [LARGE SCALE GENOMIC DNA]</scope>
    <source>
        <strain evidence="3">DSM 16493 / NCIMB 14021 / DFL 12</strain>
    </source>
</reference>
<organism evidence="2 3">
    <name type="scientific">Dinoroseobacter shibae (strain DSM 16493 / NCIMB 14021 / DFL 12)</name>
    <dbReference type="NCBI Taxonomy" id="398580"/>
    <lineage>
        <taxon>Bacteria</taxon>
        <taxon>Pseudomonadati</taxon>
        <taxon>Pseudomonadota</taxon>
        <taxon>Alphaproteobacteria</taxon>
        <taxon>Rhodobacterales</taxon>
        <taxon>Roseobacteraceae</taxon>
        <taxon>Dinoroseobacter</taxon>
    </lineage>
</organism>
<sequence>MSEQVEFKGDTGEWFGIWIVNIVLTILTIGIYSAWAKVRTKQYFYRNTIIGGRSFDYHATGLQILIGRVIVIVGLIAYSLLAAIPVLAILLPLGFLALFPFLMYRSFRFNARVSSWSGVRFNFAGTYGGAFKAYLLAPFLTALTAYLAWPFAERAQRRYVVNGHRLGRTPFTFDAPIGPFYRAFFAAIGWFFAVLICGALLSSMIPDALPRPQNMTAQDMRILALVLSILPFAVFGFFTALVLFRAMVRNIVYNAVLLDRKHRFVSTVSPLQVLWIAVTNGVAVILTLGLALPWAQIRLARYFAAETRFVPDGSLDNFIAHFEQEKGAFGDAFTDIEGLDFGINL</sequence>
<proteinExistence type="predicted"/>
<accession>A8LPD9</accession>
<evidence type="ECO:0000313" key="2">
    <source>
        <dbReference type="EMBL" id="ABV95204.1"/>
    </source>
</evidence>
<keyword evidence="1" id="KW-1133">Transmembrane helix</keyword>
<evidence type="ECO:0000256" key="1">
    <source>
        <dbReference type="SAM" id="Phobius"/>
    </source>
</evidence>
<feature type="transmembrane region" description="Helical" evidence="1">
    <location>
        <begin position="125"/>
        <end position="149"/>
    </location>
</feature>
<feature type="transmembrane region" description="Helical" evidence="1">
    <location>
        <begin position="15"/>
        <end position="36"/>
    </location>
</feature>
<keyword evidence="1" id="KW-0472">Membrane</keyword>
<dbReference type="EMBL" id="CP000830">
    <property type="protein sequence ID" value="ABV95204.1"/>
    <property type="molecule type" value="Genomic_DNA"/>
</dbReference>
<evidence type="ECO:0000313" key="3">
    <source>
        <dbReference type="Proteomes" id="UP000006833"/>
    </source>
</evidence>
<feature type="transmembrane region" description="Helical" evidence="1">
    <location>
        <begin position="84"/>
        <end position="104"/>
    </location>
</feature>
<feature type="transmembrane region" description="Helical" evidence="1">
    <location>
        <begin position="180"/>
        <end position="201"/>
    </location>
</feature>
<keyword evidence="3" id="KW-1185">Reference proteome</keyword>
<name>A8LPD9_DINSH</name>